<accession>A0A553PGL3</accession>
<evidence type="ECO:0000313" key="3">
    <source>
        <dbReference type="Proteomes" id="UP000318571"/>
    </source>
</evidence>
<dbReference type="PROSITE" id="PS51257">
    <property type="entry name" value="PROKAR_LIPOPROTEIN"/>
    <property type="match status" value="1"/>
</dbReference>
<dbReference type="AlphaFoldDB" id="A0A553PGL3"/>
<dbReference type="EMBL" id="VCGU01000004">
    <property type="protein sequence ID" value="TRY76827.1"/>
    <property type="molecule type" value="Genomic_DNA"/>
</dbReference>
<dbReference type="Proteomes" id="UP000318571">
    <property type="component" value="Chromosome 5"/>
</dbReference>
<feature type="region of interest" description="Disordered" evidence="1">
    <location>
        <begin position="49"/>
        <end position="79"/>
    </location>
</feature>
<reference evidence="2 3" key="1">
    <citation type="journal article" date="2018" name="Nat. Ecol. Evol.">
        <title>Genomic signatures of mitonuclear coevolution across populations of Tigriopus californicus.</title>
        <authorList>
            <person name="Barreto F.S."/>
            <person name="Watson E.T."/>
            <person name="Lima T.G."/>
            <person name="Willett C.S."/>
            <person name="Edmands S."/>
            <person name="Li W."/>
            <person name="Burton R.S."/>
        </authorList>
    </citation>
    <scope>NUCLEOTIDE SEQUENCE [LARGE SCALE GENOMIC DNA]</scope>
    <source>
        <strain evidence="2 3">San Diego</strain>
    </source>
</reference>
<organism evidence="2 3">
    <name type="scientific">Tigriopus californicus</name>
    <name type="common">Marine copepod</name>
    <dbReference type="NCBI Taxonomy" id="6832"/>
    <lineage>
        <taxon>Eukaryota</taxon>
        <taxon>Metazoa</taxon>
        <taxon>Ecdysozoa</taxon>
        <taxon>Arthropoda</taxon>
        <taxon>Crustacea</taxon>
        <taxon>Multicrustacea</taxon>
        <taxon>Hexanauplia</taxon>
        <taxon>Copepoda</taxon>
        <taxon>Harpacticoida</taxon>
        <taxon>Harpacticidae</taxon>
        <taxon>Tigriopus</taxon>
    </lineage>
</organism>
<feature type="compositionally biased region" description="Acidic residues" evidence="1">
    <location>
        <begin position="50"/>
        <end position="67"/>
    </location>
</feature>
<evidence type="ECO:0000256" key="1">
    <source>
        <dbReference type="SAM" id="MobiDB-lite"/>
    </source>
</evidence>
<proteinExistence type="predicted"/>
<evidence type="ECO:0000313" key="2">
    <source>
        <dbReference type="EMBL" id="TRY76827.1"/>
    </source>
</evidence>
<name>A0A553PGL3_TIGCA</name>
<keyword evidence="3" id="KW-1185">Reference proteome</keyword>
<protein>
    <submittedName>
        <fullName evidence="2">Uncharacterized protein</fullName>
    </submittedName>
</protein>
<gene>
    <name evidence="2" type="ORF">TCAL_16997</name>
</gene>
<sequence length="79" mass="8768">MSRPASPSLLWSSSSSSCSNWMERVARGLALRIEGLGTTNRLESIASFFLEDEDGQQSEAKEDEEEKEEKGGWDGWIDG</sequence>
<comment type="caution">
    <text evidence="2">The sequence shown here is derived from an EMBL/GenBank/DDBJ whole genome shotgun (WGS) entry which is preliminary data.</text>
</comment>